<evidence type="ECO:0000256" key="14">
    <source>
        <dbReference type="SAM" id="SignalP"/>
    </source>
</evidence>
<feature type="active site" description="Proton donor" evidence="11">
    <location>
        <position position="117"/>
    </location>
</feature>
<dbReference type="EC" id="3.2.1.-" evidence="13"/>
<accession>A0A8K0WUJ1</accession>
<evidence type="ECO:0000256" key="10">
    <source>
        <dbReference type="ARBA" id="ARBA00048605"/>
    </source>
</evidence>
<dbReference type="EMBL" id="JAGPNK010000002">
    <property type="protein sequence ID" value="KAH7325710.1"/>
    <property type="molecule type" value="Genomic_DNA"/>
</dbReference>
<evidence type="ECO:0000256" key="2">
    <source>
        <dbReference type="ARBA" id="ARBA00004922"/>
    </source>
</evidence>
<evidence type="ECO:0000256" key="7">
    <source>
        <dbReference type="ARBA" id="ARBA00023180"/>
    </source>
</evidence>
<evidence type="ECO:0000256" key="6">
    <source>
        <dbReference type="ARBA" id="ARBA00023157"/>
    </source>
</evidence>
<proteinExistence type="inferred from homology"/>
<dbReference type="InterPro" id="IPR001382">
    <property type="entry name" value="Glyco_hydro_47"/>
</dbReference>
<feature type="active site" evidence="11">
    <location>
        <position position="262"/>
    </location>
</feature>
<evidence type="ECO:0000256" key="5">
    <source>
        <dbReference type="ARBA" id="ARBA00022801"/>
    </source>
</evidence>
<dbReference type="PRINTS" id="PR00747">
    <property type="entry name" value="GLYHDRLASE47"/>
</dbReference>
<dbReference type="GO" id="GO:0036503">
    <property type="term" value="P:ERAD pathway"/>
    <property type="evidence" value="ECO:0007669"/>
    <property type="project" value="UniProtKB-ARBA"/>
</dbReference>
<organism evidence="15 16">
    <name type="scientific">Stachybotrys elegans</name>
    <dbReference type="NCBI Taxonomy" id="80388"/>
    <lineage>
        <taxon>Eukaryota</taxon>
        <taxon>Fungi</taxon>
        <taxon>Dikarya</taxon>
        <taxon>Ascomycota</taxon>
        <taxon>Pezizomycotina</taxon>
        <taxon>Sordariomycetes</taxon>
        <taxon>Hypocreomycetidae</taxon>
        <taxon>Hypocreales</taxon>
        <taxon>Stachybotryaceae</taxon>
        <taxon>Stachybotrys</taxon>
    </lineage>
</organism>
<keyword evidence="6" id="KW-1015">Disulfide bond</keyword>
<evidence type="ECO:0000313" key="16">
    <source>
        <dbReference type="Proteomes" id="UP000813444"/>
    </source>
</evidence>
<evidence type="ECO:0000256" key="12">
    <source>
        <dbReference type="PIRSR" id="PIRSR601382-2"/>
    </source>
</evidence>
<dbReference type="SUPFAM" id="SSF48225">
    <property type="entry name" value="Seven-hairpin glycosidases"/>
    <property type="match status" value="1"/>
</dbReference>
<keyword evidence="12" id="KW-0106">Calcium</keyword>
<dbReference type="Pfam" id="PF01532">
    <property type="entry name" value="Glyco_hydro_47"/>
    <property type="match status" value="1"/>
</dbReference>
<dbReference type="PANTHER" id="PTHR11742">
    <property type="entry name" value="MANNOSYL-OLIGOSACCHARIDE ALPHA-1,2-MANNOSIDASE-RELATED"/>
    <property type="match status" value="1"/>
</dbReference>
<keyword evidence="7" id="KW-0325">Glycoprotein</keyword>
<evidence type="ECO:0000313" key="15">
    <source>
        <dbReference type="EMBL" id="KAH7325710.1"/>
    </source>
</evidence>
<comment type="similarity">
    <text evidence="3 13">Belongs to the glycosyl hydrolase 47 family.</text>
</comment>
<dbReference type="PANTHER" id="PTHR11742:SF101">
    <property type="entry name" value="MANNOSYL-OLIGOSACCHARIDE ALPHA-1,2-MANNOSIDASE 1B"/>
    <property type="match status" value="1"/>
</dbReference>
<feature type="active site" evidence="11">
    <location>
        <position position="413"/>
    </location>
</feature>
<sequence length="514" mass="57186">MRFNPALLLGFASVSLAYSSARTFRRSPDEDKASAVVDAFTLAWGGYWENAFPNDTLRPISNIGDNDRNKWGVTPIDALSTAAIMGQADIVQQILDFVPTINFTTTEEPDSVISVFETNIRYLAGLISGYDLLTGPYQDLAPDSDKVEVLLDQARILADAISFAFDTPSGVPSPNVYLNPEPRRSDGTQNGIAGIGTMILEWTRLSDLTGDEKYTQLVQRAQDYLLHPAESAEPFPGLIGTEVSLETGEFLDSRGGWSAGTDSFYEYLIKMYLYDPVFFEEYKDRWVLAADSTIEYLASHPSSRPELTFLAEFNGTTLTPSSGHLASFSGGNFILGGILLNEQKYIDFGINLTESYYATYEGCSSGIGPEGFRWHDDALPEGEENRLPPDDQVEFFEEAGFWVTSPYYILRPETLESLYYSYRATGDTKYQDLAWEGFQRIMEVCRAGSGFSGLTNVREADGGGYTDFMESFFLAETLKYAYLIFAEESDVQLKIDGPNGWVYNTEAHPVRVRG</sequence>
<dbReference type="FunFam" id="1.50.10.10:FF:000047">
    <property type="entry name" value="Mannosyl-oligosaccharide alpha-1,2-mannosidase"/>
    <property type="match status" value="1"/>
</dbReference>
<evidence type="ECO:0000256" key="9">
    <source>
        <dbReference type="ARBA" id="ARBA00047669"/>
    </source>
</evidence>
<dbReference type="Proteomes" id="UP000813444">
    <property type="component" value="Unassembled WGS sequence"/>
</dbReference>
<evidence type="ECO:0000256" key="11">
    <source>
        <dbReference type="PIRSR" id="PIRSR601382-1"/>
    </source>
</evidence>
<comment type="catalytic activity">
    <reaction evidence="10">
        <text>N(4)-(alpha-D-Man-(1-&gt;2)-alpha-D-Man-(1-&gt;2)-alpha-D-Man-(1-&gt;3)-[alpha-D-Man-(1-&gt;2)-alpha-D-Man-(1-&gt;3)-[alpha-D-Man-(1-&gt;2)-alpha-D-Man-(1-&gt;6)]-alpha-D-Man-(1-&gt;6)]-beta-D-Man-(1-&gt;4)-beta-D-GlcNAc-(1-&gt;4)-beta-D-GlcNAc)-L-asparaginyl-[protein] (N-glucan mannose isomer 9A1,2,3B1,2,3) + 4 H2O = N(4)-(alpha-D-Man-(1-&gt;3)-[alpha-D-Man-(1-&gt;3)-[alpha-D-Man-(1-&gt;6)]-alpha-D-Man-(1-&gt;6)]-beta-D-Man-(1-&gt;4)-beta-D-GlcNAc-(1-&gt;4)-beta-D-GlcNAc)-L-asparaginyl-[protein] (N-glucan mannose isomer 5A1,2) + 4 beta-D-mannose</text>
        <dbReference type="Rhea" id="RHEA:56008"/>
        <dbReference type="Rhea" id="RHEA-COMP:14356"/>
        <dbReference type="Rhea" id="RHEA-COMP:14367"/>
        <dbReference type="ChEBI" id="CHEBI:15377"/>
        <dbReference type="ChEBI" id="CHEBI:28563"/>
        <dbReference type="ChEBI" id="CHEBI:59087"/>
        <dbReference type="ChEBI" id="CHEBI:139493"/>
        <dbReference type="EC" id="3.2.1.113"/>
    </reaction>
</comment>
<reference evidence="15" key="1">
    <citation type="journal article" date="2021" name="Nat. Commun.">
        <title>Genetic determinants of endophytism in the Arabidopsis root mycobiome.</title>
        <authorList>
            <person name="Mesny F."/>
            <person name="Miyauchi S."/>
            <person name="Thiergart T."/>
            <person name="Pickel B."/>
            <person name="Atanasova L."/>
            <person name="Karlsson M."/>
            <person name="Huettel B."/>
            <person name="Barry K.W."/>
            <person name="Haridas S."/>
            <person name="Chen C."/>
            <person name="Bauer D."/>
            <person name="Andreopoulos W."/>
            <person name="Pangilinan J."/>
            <person name="LaButti K."/>
            <person name="Riley R."/>
            <person name="Lipzen A."/>
            <person name="Clum A."/>
            <person name="Drula E."/>
            <person name="Henrissat B."/>
            <person name="Kohler A."/>
            <person name="Grigoriev I.V."/>
            <person name="Martin F.M."/>
            <person name="Hacquard S."/>
        </authorList>
    </citation>
    <scope>NUCLEOTIDE SEQUENCE</scope>
    <source>
        <strain evidence="15">MPI-CAGE-CH-0235</strain>
    </source>
</reference>
<feature type="signal peptide" evidence="14">
    <location>
        <begin position="1"/>
        <end position="21"/>
    </location>
</feature>
<comment type="catalytic activity">
    <reaction evidence="9">
        <text>N(4)-(alpha-D-Man-(1-&gt;2)-alpha-D-Man-(1-&gt;2)-alpha-D-Man-(1-&gt;3)-[alpha-D-Man-(1-&gt;3)-[alpha-D-Man-(1-&gt;2)-alpha-D-Man-(1-&gt;6)]-alpha-D-Man-(1-&gt;6)]-beta-D-Man-(1-&gt;4)-beta-D-GlcNAc-(1-&gt;4)-beta-D-GlcNAc)-L-asparaginyl-[protein] (N-glucan mannose isomer 8A1,2,3B1,3) + 3 H2O = N(4)-(alpha-D-Man-(1-&gt;3)-[alpha-D-Man-(1-&gt;3)-[alpha-D-Man-(1-&gt;6)]-alpha-D-Man-(1-&gt;6)]-beta-D-Man-(1-&gt;4)-beta-D-GlcNAc-(1-&gt;4)-beta-D-GlcNAc)-L-asparaginyl-[protein] (N-glucan mannose isomer 5A1,2) + 3 beta-D-mannose</text>
        <dbReference type="Rhea" id="RHEA:56028"/>
        <dbReference type="Rhea" id="RHEA-COMP:14358"/>
        <dbReference type="Rhea" id="RHEA-COMP:14367"/>
        <dbReference type="ChEBI" id="CHEBI:15377"/>
        <dbReference type="ChEBI" id="CHEBI:28563"/>
        <dbReference type="ChEBI" id="CHEBI:59087"/>
        <dbReference type="ChEBI" id="CHEBI:60628"/>
        <dbReference type="EC" id="3.2.1.113"/>
    </reaction>
</comment>
<feature type="chain" id="PRO_5035421150" description="alpha-1,2-Mannosidase" evidence="14">
    <location>
        <begin position="22"/>
        <end position="514"/>
    </location>
</feature>
<dbReference type="GO" id="GO:0005975">
    <property type="term" value="P:carbohydrate metabolic process"/>
    <property type="evidence" value="ECO:0007669"/>
    <property type="project" value="InterPro"/>
</dbReference>
<gene>
    <name evidence="15" type="ORF">B0I35DRAFT_474455</name>
</gene>
<dbReference type="GO" id="GO:0004571">
    <property type="term" value="F:mannosyl-oligosaccharide 1,2-alpha-mannosidase activity"/>
    <property type="evidence" value="ECO:0007669"/>
    <property type="project" value="UniProtKB-EC"/>
</dbReference>
<feature type="binding site" evidence="12">
    <location>
        <position position="505"/>
    </location>
    <ligand>
        <name>Ca(2+)</name>
        <dbReference type="ChEBI" id="CHEBI:29108"/>
    </ligand>
</feature>
<evidence type="ECO:0000256" key="3">
    <source>
        <dbReference type="ARBA" id="ARBA00007658"/>
    </source>
</evidence>
<dbReference type="GO" id="GO:0005509">
    <property type="term" value="F:calcium ion binding"/>
    <property type="evidence" value="ECO:0007669"/>
    <property type="project" value="InterPro"/>
</dbReference>
<evidence type="ECO:0000256" key="8">
    <source>
        <dbReference type="ARBA" id="ARBA00023295"/>
    </source>
</evidence>
<dbReference type="GO" id="GO:0016020">
    <property type="term" value="C:membrane"/>
    <property type="evidence" value="ECO:0007669"/>
    <property type="project" value="InterPro"/>
</dbReference>
<dbReference type="AlphaFoldDB" id="A0A8K0WUJ1"/>
<keyword evidence="5 13" id="KW-0378">Hydrolase</keyword>
<evidence type="ECO:0000256" key="4">
    <source>
        <dbReference type="ARBA" id="ARBA00022729"/>
    </source>
</evidence>
<comment type="pathway">
    <text evidence="2">Protein modification; protein glycosylation.</text>
</comment>
<dbReference type="InterPro" id="IPR012341">
    <property type="entry name" value="6hp_glycosidase-like_sf"/>
</dbReference>
<dbReference type="OrthoDB" id="8118055at2759"/>
<feature type="active site" description="Proton donor" evidence="11">
    <location>
        <position position="370"/>
    </location>
</feature>
<keyword evidence="16" id="KW-1185">Reference proteome</keyword>
<comment type="caution">
    <text evidence="15">The sequence shown here is derived from an EMBL/GenBank/DDBJ whole genome shotgun (WGS) entry which is preliminary data.</text>
</comment>
<comment type="cofactor">
    <cofactor evidence="1 12">
        <name>Ca(2+)</name>
        <dbReference type="ChEBI" id="CHEBI:29108"/>
    </cofactor>
</comment>
<name>A0A8K0WUJ1_9HYPO</name>
<protein>
    <recommendedName>
        <fullName evidence="13">alpha-1,2-Mannosidase</fullName>
        <ecNumber evidence="13">3.2.1.-</ecNumber>
    </recommendedName>
</protein>
<evidence type="ECO:0000256" key="1">
    <source>
        <dbReference type="ARBA" id="ARBA00001913"/>
    </source>
</evidence>
<dbReference type="Gene3D" id="1.50.10.10">
    <property type="match status" value="1"/>
</dbReference>
<keyword evidence="8 13" id="KW-0326">Glycosidase</keyword>
<dbReference type="UniPathway" id="UPA00378"/>
<dbReference type="InterPro" id="IPR050749">
    <property type="entry name" value="Glycosyl_Hydrolase_47"/>
</dbReference>
<keyword evidence="12" id="KW-0479">Metal-binding</keyword>
<evidence type="ECO:0000256" key="13">
    <source>
        <dbReference type="RuleBase" id="RU361193"/>
    </source>
</evidence>
<dbReference type="GO" id="GO:0005783">
    <property type="term" value="C:endoplasmic reticulum"/>
    <property type="evidence" value="ECO:0007669"/>
    <property type="project" value="TreeGrafter"/>
</dbReference>
<keyword evidence="4 14" id="KW-0732">Signal</keyword>
<dbReference type="InterPro" id="IPR036026">
    <property type="entry name" value="Seven-hairpin_glycosidases"/>
</dbReference>